<name>A0ABV7J9M4_9GAMM</name>
<sequence length="295" mass="35017">MKTFFISMILIWNQANSTTVLSDGIEASDELNKESKPEYTIMVGRLQRQEYVDDVMPTRCIEAVCMSSFYHYHIKVDDVIVGESLSRKIKVARFQHAKYLFRSSQTALFVIERVTNPSWEQHLDTPYNLVEFSQLKAEHCLIYPFKKYSSYFGDDESCIQTKLINAKGNLIADELRYEMFNEVVERVQYRLDKDDILRSVEDHQLSDGTHVVDTEDQEERCYDVDFDKNFKKRDCDFSEYYDLLRYQLTKGQGEAAMELFKQELNASRLNLKPFDIRYRVIEHDEYSEFQVHYNY</sequence>
<keyword evidence="2" id="KW-1185">Reference proteome</keyword>
<protein>
    <submittedName>
        <fullName evidence="1">Uncharacterized protein</fullName>
    </submittedName>
</protein>
<evidence type="ECO:0000313" key="1">
    <source>
        <dbReference type="EMBL" id="MFC3194821.1"/>
    </source>
</evidence>
<gene>
    <name evidence="1" type="ORF">ACFODZ_11280</name>
</gene>
<dbReference type="Proteomes" id="UP001595533">
    <property type="component" value="Unassembled WGS sequence"/>
</dbReference>
<accession>A0ABV7J9M4</accession>
<organism evidence="1 2">
    <name type="scientific">Marinicella sediminis</name>
    <dbReference type="NCBI Taxonomy" id="1792834"/>
    <lineage>
        <taxon>Bacteria</taxon>
        <taxon>Pseudomonadati</taxon>
        <taxon>Pseudomonadota</taxon>
        <taxon>Gammaproteobacteria</taxon>
        <taxon>Lysobacterales</taxon>
        <taxon>Marinicellaceae</taxon>
        <taxon>Marinicella</taxon>
    </lineage>
</organism>
<reference evidence="2" key="1">
    <citation type="journal article" date="2019" name="Int. J. Syst. Evol. Microbiol.">
        <title>The Global Catalogue of Microorganisms (GCM) 10K type strain sequencing project: providing services to taxonomists for standard genome sequencing and annotation.</title>
        <authorList>
            <consortium name="The Broad Institute Genomics Platform"/>
            <consortium name="The Broad Institute Genome Sequencing Center for Infectious Disease"/>
            <person name="Wu L."/>
            <person name="Ma J."/>
        </authorList>
    </citation>
    <scope>NUCLEOTIDE SEQUENCE [LARGE SCALE GENOMIC DNA]</scope>
    <source>
        <strain evidence="2">KCTC 42953</strain>
    </source>
</reference>
<dbReference type="RefSeq" id="WP_157892741.1">
    <property type="nucleotide sequence ID" value="NZ_JBHRTS010000005.1"/>
</dbReference>
<evidence type="ECO:0000313" key="2">
    <source>
        <dbReference type="Proteomes" id="UP001595533"/>
    </source>
</evidence>
<proteinExistence type="predicted"/>
<comment type="caution">
    <text evidence="1">The sequence shown here is derived from an EMBL/GenBank/DDBJ whole genome shotgun (WGS) entry which is preliminary data.</text>
</comment>
<dbReference type="EMBL" id="JBHRTS010000005">
    <property type="protein sequence ID" value="MFC3194821.1"/>
    <property type="molecule type" value="Genomic_DNA"/>
</dbReference>